<evidence type="ECO:0000313" key="2">
    <source>
        <dbReference type="Proteomes" id="UP001140087"/>
    </source>
</evidence>
<gene>
    <name evidence="1" type="primary">CHS3</name>
    <name evidence="1" type="ORF">H4R21_003792</name>
</gene>
<accession>A0ACC1L0U4</accession>
<name>A0ACC1L0U4_9FUNG</name>
<feature type="non-terminal residue" evidence="1">
    <location>
        <position position="578"/>
    </location>
</feature>
<evidence type="ECO:0000313" key="1">
    <source>
        <dbReference type="EMBL" id="KAJ2798786.1"/>
    </source>
</evidence>
<proteinExistence type="predicted"/>
<organism evidence="1 2">
    <name type="scientific">Coemansia helicoidea</name>
    <dbReference type="NCBI Taxonomy" id="1286919"/>
    <lineage>
        <taxon>Eukaryota</taxon>
        <taxon>Fungi</taxon>
        <taxon>Fungi incertae sedis</taxon>
        <taxon>Zoopagomycota</taxon>
        <taxon>Kickxellomycotina</taxon>
        <taxon>Kickxellomycetes</taxon>
        <taxon>Kickxellales</taxon>
        <taxon>Kickxellaceae</taxon>
        <taxon>Coemansia</taxon>
    </lineage>
</organism>
<keyword evidence="1" id="KW-0328">Glycosyltransferase</keyword>
<dbReference type="EC" id="2.4.1.16" evidence="1"/>
<dbReference type="EMBL" id="JANBUN010001288">
    <property type="protein sequence ID" value="KAJ2798786.1"/>
    <property type="molecule type" value="Genomic_DNA"/>
</dbReference>
<keyword evidence="1" id="KW-0808">Transferase</keyword>
<comment type="caution">
    <text evidence="1">The sequence shown here is derived from an EMBL/GenBank/DDBJ whole genome shotgun (WGS) entry which is preliminary data.</text>
</comment>
<keyword evidence="2" id="KW-1185">Reference proteome</keyword>
<reference evidence="1" key="1">
    <citation type="submission" date="2022-07" db="EMBL/GenBank/DDBJ databases">
        <title>Phylogenomic reconstructions and comparative analyses of Kickxellomycotina fungi.</title>
        <authorList>
            <person name="Reynolds N.K."/>
            <person name="Stajich J.E."/>
            <person name="Barry K."/>
            <person name="Grigoriev I.V."/>
            <person name="Crous P."/>
            <person name="Smith M.E."/>
        </authorList>
    </citation>
    <scope>NUCLEOTIDE SEQUENCE</scope>
    <source>
        <strain evidence="1">BCRC 34780</strain>
    </source>
</reference>
<sequence length="578" mass="62606">MPSGDDFDRGGHDPRRAHGGPSQQQAGDGFDGIFGGRSQAPDGFFGIPDHASGGGPHSHPGAGVELEVLSNSSSNTRNEQLRDRLDHRTTSDISSHGGAQPDRPLISGEPLLQGIGEVPMPLPSAPPMDDGRFLQRRRRQNADGGGDDEEASAAEATGFESYRPPNRNRSLVRPERARQSGVERQRALSRSSGSRRPRAAASAPRNRRKQQQQQAGAVSAPQTRRCCASPWLTYCRVVTFWAPGAVLKCCGMPDPRMQLAWREKIGLVSIILTIMGVIAFLTFGLQQVLCGMSGQQTRIKWNEVDTGHIVVSGQAYTIMDFKHGPATPWTGAANSNLMGPPASAGGKDLSFLFQNPNGICRSVLTYDKAAVDSRGNIVNVFPCVYVNGSSIDPNQIPSSQGCHNTQKSRDQLARLGNSPVKYSWEDITGQPNLAVFKGAVLDLGRSAFLLDTVKVPADMKKLLDGSAAGKDISLRLSSGHMKDVGNCMVDLFRVGSIDSSSMGCITANIILYVSLIVILGSVLAKFFMAVYFGWFMGPRLGQVKQISPEDRRTRMAAIEAWADDNNHYGKEKLERKYT</sequence>
<protein>
    <submittedName>
        <fullName evidence="1">Chitin synthase, class 3</fullName>
        <ecNumber evidence="1">2.4.1.16</ecNumber>
    </submittedName>
</protein>
<dbReference type="Proteomes" id="UP001140087">
    <property type="component" value="Unassembled WGS sequence"/>
</dbReference>